<protein>
    <submittedName>
        <fullName evidence="2">Uncharacterized protein</fullName>
    </submittedName>
</protein>
<keyword evidence="3" id="KW-1185">Reference proteome</keyword>
<name>A0A2P6TTJ0_CHLSO</name>
<feature type="compositionally biased region" description="Low complexity" evidence="1">
    <location>
        <begin position="1334"/>
        <end position="1343"/>
    </location>
</feature>
<dbReference type="PANTHER" id="PTHR24216">
    <property type="entry name" value="PAXILLIN-RELATED"/>
    <property type="match status" value="1"/>
</dbReference>
<dbReference type="OrthoDB" id="521400at2759"/>
<proteinExistence type="predicted"/>
<evidence type="ECO:0000256" key="1">
    <source>
        <dbReference type="SAM" id="MobiDB-lite"/>
    </source>
</evidence>
<feature type="compositionally biased region" description="Pro residues" evidence="1">
    <location>
        <begin position="64"/>
        <end position="103"/>
    </location>
</feature>
<feature type="region of interest" description="Disordered" evidence="1">
    <location>
        <begin position="481"/>
        <end position="574"/>
    </location>
</feature>
<accession>A0A2P6TTJ0</accession>
<reference evidence="2 3" key="1">
    <citation type="journal article" date="2018" name="Plant J.">
        <title>Genome sequences of Chlorella sorokiniana UTEX 1602 and Micractinium conductrix SAG 241.80: implications to maltose excretion by a green alga.</title>
        <authorList>
            <person name="Arriola M.B."/>
            <person name="Velmurugan N."/>
            <person name="Zhang Y."/>
            <person name="Plunkett M.H."/>
            <person name="Hondzo H."/>
            <person name="Barney B.M."/>
        </authorList>
    </citation>
    <scope>NUCLEOTIDE SEQUENCE [LARGE SCALE GENOMIC DNA]</scope>
    <source>
        <strain evidence="3">UTEX 1602</strain>
    </source>
</reference>
<feature type="compositionally biased region" description="Acidic residues" evidence="1">
    <location>
        <begin position="1347"/>
        <end position="1365"/>
    </location>
</feature>
<feature type="compositionally biased region" description="Pro residues" evidence="1">
    <location>
        <begin position="10"/>
        <end position="29"/>
    </location>
</feature>
<feature type="region of interest" description="Disordered" evidence="1">
    <location>
        <begin position="972"/>
        <end position="991"/>
    </location>
</feature>
<feature type="compositionally biased region" description="Basic and acidic residues" evidence="1">
    <location>
        <begin position="1376"/>
        <end position="1386"/>
    </location>
</feature>
<evidence type="ECO:0000313" key="3">
    <source>
        <dbReference type="Proteomes" id="UP000239899"/>
    </source>
</evidence>
<comment type="caution">
    <text evidence="2">The sequence shown here is derived from an EMBL/GenBank/DDBJ whole genome shotgun (WGS) entry which is preliminary data.</text>
</comment>
<feature type="compositionally biased region" description="Low complexity" evidence="1">
    <location>
        <begin position="548"/>
        <end position="572"/>
    </location>
</feature>
<feature type="region of interest" description="Disordered" evidence="1">
    <location>
        <begin position="1"/>
        <end position="30"/>
    </location>
</feature>
<feature type="region of interest" description="Disordered" evidence="1">
    <location>
        <begin position="58"/>
        <end position="103"/>
    </location>
</feature>
<dbReference type="Proteomes" id="UP000239899">
    <property type="component" value="Unassembled WGS sequence"/>
</dbReference>
<gene>
    <name evidence="2" type="ORF">C2E21_4320</name>
</gene>
<feature type="compositionally biased region" description="Acidic residues" evidence="1">
    <location>
        <begin position="1387"/>
        <end position="1396"/>
    </location>
</feature>
<dbReference type="EMBL" id="LHPG02000007">
    <property type="protein sequence ID" value="PRW57387.1"/>
    <property type="molecule type" value="Genomic_DNA"/>
</dbReference>
<sequence length="1581" mass="165113">MPFSFHSCSPRPPYPHPPPPSPRPPPPLQPVYQVQAQVQTSGLGISCSQWHATAQDAYETAIAEPPPPLRVVKPPPPPRAAKSPPPAALKSPPPVALKSPSPPLPVRPSGNAVLYLVGREGCTSGGFASALCTCGGVPKKRTYEHSWTPVHGWTDPCMRSVALSPAVGSSGLQLWRMVAVTGGRLVPALPLPPALAAKWLQSALPPTITSLQLLRPGAAAMLRVLLAASGWQLSEIEMGEAAAAFAAAAGQRGCAKELAVCCRELLEHSQLIECAPSRTRSRHWRLPPQQADAAAATVAALLGAGEQVLLGWPPARYRGRIQRFAAAVLHTLVPLPPGTAMPTKQLERKAAVAAGEAATPTKNTFSDGLLRPLIAERTWEPSKQYLQRVRRWAAGCLQHLLQSAPGAALRSSELQSAVAAVLGETGRPGIDTACHKVGIDNCWSLPQQARPRAAAIVASAVAAGALPPAVQAAAAPAATAARKRARQTGGEVAAEELDRNPSSSKRHMQGQQQGGTSAAADASVAPTVPLKGSAERSSSLPSVAPKGSPSCQAAAPAAASSGPSTAHAPAAAMDGRRRTLPPAAATAVDQPAAMLSLPAQQPQPSAAGPAAVAAAAPVGALTTLDGAATAGGGGGGGGGSGAAVTTGSVQLLPPQEALEDLLSLPAGDVELLPLAEQLLEVAEWAGVGAAQAAQFGDLIVWLAPSKRLLYYRQLWAATEQQDASKAAAASGAASFAAWPIALSAEVERDLLERHMASEQCRRRIQRYAASILRTLLQLGRAHKGLCQGATQQRAQRWAAAMLHELQSGPLSSQQLAAKAACAAGDPTFDLAHDRGGSPHSLARHLLRHLGIVESSRQPHSPALLWSLASGPGVAGAVTRVVAAAHSAGALQPDAAPQEEEGCPPQQGTSGRKKGKYTWPLRLPGKVVNKGDLRADGSRRALSQEMQARMQRFCAAILQALLSAQSSMSTRAAAGSAAAGGDGPAPQLPPPDDEEVEALLAEAADASSLMEFAELLLDVAAWAGVAVAQSARFGDAFLELGPAKRLLWYRRLWRAASQQDAQGVRQLMAPAGTAMLTWQLKAAVAPEAGEGGPAKQAFSAACKVLKTLGLLASQRPPDEGNTASRSWSIPPAAVAGAAAVVAAAEAAGAFGRAAAAAAEEGGLGGQEEGEGEAREEAVELSSLHWPLLFPSSFVKSYKISAGQQRRTQPWAGGILHVLQSANFAGVFLALRPSARLLWYRQLWRAASQQARARGEKLQTYELATAVKRMGGNKTDLTMHARRLLTSNGLLTSWREGNNPNKPSFWWVPTRQLEAASRLVKQAAIAERLPQSAAQQATAAAAAATDVAWESEDEPGREAEEEEEEEEAAARRRRTRQPRVDEDSKAEDGEGEDEEGDGQEEHEAAWPIPLSTPVLLDLLRGGYTMDQHRKRVQLYLALMLRALLAKPSGRLRTEDLDAAAAGTIKPGDKHTQGICSIARRALQEQGLLVCSSPPGASGAATSHWAQLNGDSMAAAQLVDALSRLAAWAGVNPGQAGAFAMKFVDLAPGTRWLYYNKLREAARLQDPAAVLAWMVPSGAQANLA</sequence>
<feature type="region of interest" description="Disordered" evidence="1">
    <location>
        <begin position="1334"/>
        <end position="1405"/>
    </location>
</feature>
<evidence type="ECO:0000313" key="2">
    <source>
        <dbReference type="EMBL" id="PRW57387.1"/>
    </source>
</evidence>
<feature type="region of interest" description="Disordered" evidence="1">
    <location>
        <begin position="888"/>
        <end position="917"/>
    </location>
</feature>
<organism evidence="2 3">
    <name type="scientific">Chlorella sorokiniana</name>
    <name type="common">Freshwater green alga</name>
    <dbReference type="NCBI Taxonomy" id="3076"/>
    <lineage>
        <taxon>Eukaryota</taxon>
        <taxon>Viridiplantae</taxon>
        <taxon>Chlorophyta</taxon>
        <taxon>core chlorophytes</taxon>
        <taxon>Trebouxiophyceae</taxon>
        <taxon>Chlorellales</taxon>
        <taxon>Chlorellaceae</taxon>
        <taxon>Chlorella clade</taxon>
        <taxon>Chlorella</taxon>
    </lineage>
</organism>
<dbReference type="PANTHER" id="PTHR24216:SF65">
    <property type="entry name" value="PAXILLIN-LIKE PROTEIN 1"/>
    <property type="match status" value="1"/>
</dbReference>